<dbReference type="PANTHER" id="PTHR13360:SF1">
    <property type="entry name" value="ACTIVATING SIGNAL COINTEGRATOR 1 COMPLEX SUBUNIT 1"/>
    <property type="match status" value="1"/>
</dbReference>
<protein>
    <submittedName>
        <fullName evidence="3">Activating signal cointegrator 1 complex subunit 1</fullName>
    </submittedName>
</protein>
<dbReference type="EMBL" id="GBHO01017603">
    <property type="protein sequence ID" value="JAG26001.1"/>
    <property type="molecule type" value="Transcribed_RNA"/>
</dbReference>
<dbReference type="SUPFAM" id="SSF54791">
    <property type="entry name" value="Eukaryotic type KH-domain (KH-domain type I)"/>
    <property type="match status" value="1"/>
</dbReference>
<evidence type="ECO:0000313" key="12">
    <source>
        <dbReference type="EMBL" id="JAQ11283.1"/>
    </source>
</evidence>
<dbReference type="GO" id="GO:0005634">
    <property type="term" value="C:nucleus"/>
    <property type="evidence" value="ECO:0007669"/>
    <property type="project" value="TreeGrafter"/>
</dbReference>
<dbReference type="InterPro" id="IPR004087">
    <property type="entry name" value="KH_dom"/>
</dbReference>
<dbReference type="EMBL" id="GBHO01017605">
    <property type="protein sequence ID" value="JAG25999.1"/>
    <property type="molecule type" value="Transcribed_RNA"/>
</dbReference>
<evidence type="ECO:0000313" key="10">
    <source>
        <dbReference type="EMBL" id="JAG26001.1"/>
    </source>
</evidence>
<dbReference type="EMBL" id="GBHO01045014">
    <property type="protein sequence ID" value="JAF98589.1"/>
    <property type="molecule type" value="Transcribed_RNA"/>
</dbReference>
<dbReference type="GO" id="GO:0003723">
    <property type="term" value="F:RNA binding"/>
    <property type="evidence" value="ECO:0007669"/>
    <property type="project" value="UniProtKB-UniRule"/>
</dbReference>
<dbReference type="EMBL" id="GBHO01045009">
    <property type="protein sequence ID" value="JAF98594.1"/>
    <property type="molecule type" value="Transcribed_RNA"/>
</dbReference>
<evidence type="ECO:0000313" key="4">
    <source>
        <dbReference type="EMBL" id="JAF98589.1"/>
    </source>
</evidence>
<dbReference type="InterPro" id="IPR004088">
    <property type="entry name" value="KH_dom_type_1"/>
</dbReference>
<evidence type="ECO:0000256" key="1">
    <source>
        <dbReference type="PROSITE-ProRule" id="PRU00117"/>
    </source>
</evidence>
<dbReference type="InterPro" id="IPR009210">
    <property type="entry name" value="ASCC1"/>
</dbReference>
<dbReference type="PROSITE" id="PS50084">
    <property type="entry name" value="KH_TYPE_1"/>
    <property type="match status" value="1"/>
</dbReference>
<dbReference type="EMBL" id="GBHO01045015">
    <property type="protein sequence ID" value="JAF98588.1"/>
    <property type="molecule type" value="Transcribed_RNA"/>
</dbReference>
<keyword evidence="1" id="KW-0694">RNA-binding</keyword>
<dbReference type="SMART" id="SM00322">
    <property type="entry name" value="KH"/>
    <property type="match status" value="1"/>
</dbReference>
<evidence type="ECO:0000313" key="9">
    <source>
        <dbReference type="EMBL" id="JAG26000.1"/>
    </source>
</evidence>
<organism evidence="3">
    <name type="scientific">Lygus hesperus</name>
    <name type="common">Western plant bug</name>
    <dbReference type="NCBI Taxonomy" id="30085"/>
    <lineage>
        <taxon>Eukaryota</taxon>
        <taxon>Metazoa</taxon>
        <taxon>Ecdysozoa</taxon>
        <taxon>Arthropoda</taxon>
        <taxon>Hexapoda</taxon>
        <taxon>Insecta</taxon>
        <taxon>Pterygota</taxon>
        <taxon>Neoptera</taxon>
        <taxon>Paraneoptera</taxon>
        <taxon>Hemiptera</taxon>
        <taxon>Heteroptera</taxon>
        <taxon>Panheteroptera</taxon>
        <taxon>Cimicomorpha</taxon>
        <taxon>Miridae</taxon>
        <taxon>Mirini</taxon>
        <taxon>Lygus</taxon>
    </lineage>
</organism>
<dbReference type="EMBL" id="GBHO01041339">
    <property type="protein sequence ID" value="JAG02265.1"/>
    <property type="molecule type" value="Transcribed_RNA"/>
</dbReference>
<accession>A0A0A9VS66</accession>
<dbReference type="InterPro" id="IPR047538">
    <property type="entry name" value="KH-I_ASCC1"/>
</dbReference>
<evidence type="ECO:0000313" key="3">
    <source>
        <dbReference type="EMBL" id="JAF98588.1"/>
    </source>
</evidence>
<dbReference type="EMBL" id="GDHC01007346">
    <property type="protein sequence ID" value="JAQ11283.1"/>
    <property type="molecule type" value="Transcribed_RNA"/>
</dbReference>
<reference evidence="3" key="2">
    <citation type="submission" date="2014-07" db="EMBL/GenBank/DDBJ databases">
        <authorList>
            <person name="Hull J."/>
        </authorList>
    </citation>
    <scope>NUCLEOTIDE SEQUENCE</scope>
</reference>
<dbReference type="GO" id="GO:0006355">
    <property type="term" value="P:regulation of DNA-templated transcription"/>
    <property type="evidence" value="ECO:0007669"/>
    <property type="project" value="TreeGrafter"/>
</dbReference>
<dbReference type="InterPro" id="IPR019510">
    <property type="entry name" value="AKAP7-like_phosphoesterase"/>
</dbReference>
<sequence length="352" mass="40200">MDVMKPDLEWIEGICYRINPGNYGYTAQKSYDHQSHYEQDESCPIEQFDECDIDHEDSIEELEGGRFKLAFHVAKTYFPYIIGSRAATKKRLESETRTRISIPKPGIDGDIIVTGPDKKSVSSAKTRISMMVMSSRKRQAFTHFISIPFNAQAFQNGFLTFKEEVMNNCKDQGVEESIFQSPDKLHLTITTLVLGDDVERKLAAAALEKCKEDVIRPLLPAEPMKVEMRGIEYMNDDPSAIDVLYGKVTCPTHPDLLQKLSDGIVDFFVKQGLADREYDRVKLHVTLMNTLFRSPESYETKKERETFNGSRIMTMYQDFYFGSDFLTRLDLSLRFSSSKAGYYQASASINIP</sequence>
<feature type="domain" description="K Homology" evidence="2">
    <location>
        <begin position="65"/>
        <end position="133"/>
    </location>
</feature>
<evidence type="ECO:0000313" key="6">
    <source>
        <dbReference type="EMBL" id="JAF98595.1"/>
    </source>
</evidence>
<dbReference type="EMBL" id="GBHO01045008">
    <property type="protein sequence ID" value="JAF98595.1"/>
    <property type="molecule type" value="Transcribed_RNA"/>
</dbReference>
<dbReference type="AlphaFoldDB" id="A0A0A9VS66"/>
<dbReference type="Gene3D" id="3.30.1370.10">
    <property type="entry name" value="K Homology domain, type 1"/>
    <property type="match status" value="1"/>
</dbReference>
<evidence type="ECO:0000259" key="2">
    <source>
        <dbReference type="SMART" id="SM00322"/>
    </source>
</evidence>
<dbReference type="Gene3D" id="3.90.1140.10">
    <property type="entry name" value="Cyclic phosphodiesterase"/>
    <property type="match status" value="1"/>
</dbReference>
<reference evidence="12" key="4">
    <citation type="journal article" date="2016" name="Gigascience">
        <title>De novo construction of an expanded transcriptome assembly for the western tarnished plant bug, Lygus hesperus.</title>
        <authorList>
            <person name="Tassone E.E."/>
            <person name="Geib S.M."/>
            <person name="Hall B."/>
            <person name="Fabrick J.A."/>
            <person name="Brent C.S."/>
            <person name="Hull J.J."/>
        </authorList>
    </citation>
    <scope>NUCLEOTIDE SEQUENCE</scope>
</reference>
<dbReference type="Pfam" id="PF00013">
    <property type="entry name" value="KH_1"/>
    <property type="match status" value="1"/>
</dbReference>
<evidence type="ECO:0000313" key="8">
    <source>
        <dbReference type="EMBL" id="JAG25999.1"/>
    </source>
</evidence>
<name>A0A0A9VS66_LYGHE</name>
<proteinExistence type="predicted"/>
<dbReference type="GO" id="GO:0006307">
    <property type="term" value="P:DNA alkylation repair"/>
    <property type="evidence" value="ECO:0007669"/>
    <property type="project" value="InterPro"/>
</dbReference>
<gene>
    <name evidence="3" type="primary">Ascc1_6</name>
    <name evidence="8" type="synonym">Ascc1_2</name>
    <name evidence="10" type="synonym">Ascc1_3</name>
    <name evidence="9" type="synonym">Ascc1_4</name>
    <name evidence="6" type="synonym">Ascc1_5</name>
    <name evidence="4" type="synonym">Ascc1_7</name>
    <name evidence="7" type="synonym">Ascc1_8</name>
    <name evidence="5" type="synonym">Ascc1_9</name>
    <name evidence="5" type="ORF">CM83_80164</name>
    <name evidence="7" type="ORF">CM83_80165</name>
    <name evidence="4" type="ORF">CM83_80166</name>
    <name evidence="3" type="ORF">CM83_80167</name>
    <name evidence="6" type="ORF">CM83_80169</name>
    <name evidence="10" type="ORF">CM83_80172</name>
    <name evidence="9" type="ORF">CM83_80173</name>
    <name evidence="8" type="ORF">CM83_80174</name>
    <name evidence="12" type="ORF">g.40348</name>
</gene>
<reference evidence="11" key="3">
    <citation type="submission" date="2014-09" db="EMBL/GenBank/DDBJ databases">
        <authorList>
            <person name="Magalhaes I.L.F."/>
            <person name="Oliveira U."/>
            <person name="Santos F.R."/>
            <person name="Vidigal T.H.D.A."/>
            <person name="Brescovit A.D."/>
            <person name="Santos A.J."/>
        </authorList>
    </citation>
    <scope>NUCLEOTIDE SEQUENCE</scope>
</reference>
<evidence type="ECO:0000313" key="5">
    <source>
        <dbReference type="EMBL" id="JAF98594.1"/>
    </source>
</evidence>
<evidence type="ECO:0000313" key="7">
    <source>
        <dbReference type="EMBL" id="JAG02265.1"/>
    </source>
</evidence>
<dbReference type="PIRSF" id="PIRSF027019">
    <property type="entry name" value="Euk_LigT"/>
    <property type="match status" value="1"/>
</dbReference>
<dbReference type="Pfam" id="PF10469">
    <property type="entry name" value="AKAP7_NLS"/>
    <property type="match status" value="1"/>
</dbReference>
<reference evidence="3" key="1">
    <citation type="journal article" date="2014" name="PLoS ONE">
        <title>Transcriptome-Based Identification of ABC Transporters in the Western Tarnished Plant Bug Lygus hesperus.</title>
        <authorList>
            <person name="Hull J.J."/>
            <person name="Chaney K."/>
            <person name="Geib S.M."/>
            <person name="Fabrick J.A."/>
            <person name="Brent C.S."/>
            <person name="Walsh D."/>
            <person name="Lavine L.C."/>
        </authorList>
    </citation>
    <scope>NUCLEOTIDE SEQUENCE</scope>
</reference>
<dbReference type="PANTHER" id="PTHR13360">
    <property type="entry name" value="ACTIVATING SIGNAL COINTEGRATOR 1 COMPLEX SUBUNIT 1"/>
    <property type="match status" value="1"/>
</dbReference>
<dbReference type="EMBL" id="GBRD01013801">
    <property type="protein sequence ID" value="JAG52025.1"/>
    <property type="molecule type" value="Transcribed_RNA"/>
</dbReference>
<dbReference type="CDD" id="cd22419">
    <property type="entry name" value="KH-I_ASCC1"/>
    <property type="match status" value="1"/>
</dbReference>
<evidence type="ECO:0000313" key="11">
    <source>
        <dbReference type="EMBL" id="JAG52025.1"/>
    </source>
</evidence>
<dbReference type="InterPro" id="IPR036612">
    <property type="entry name" value="KH_dom_type_1_sf"/>
</dbReference>
<dbReference type="EMBL" id="GBHO01017604">
    <property type="protein sequence ID" value="JAG26000.1"/>
    <property type="molecule type" value="Transcribed_RNA"/>
</dbReference>